<reference evidence="3" key="1">
    <citation type="journal article" date="2019" name="Int. J. Syst. Evol. Microbiol.">
        <title>The Global Catalogue of Microorganisms (GCM) 10K type strain sequencing project: providing services to taxonomists for standard genome sequencing and annotation.</title>
        <authorList>
            <consortium name="The Broad Institute Genomics Platform"/>
            <consortium name="The Broad Institute Genome Sequencing Center for Infectious Disease"/>
            <person name="Wu L."/>
            <person name="Ma J."/>
        </authorList>
    </citation>
    <scope>NUCLEOTIDE SEQUENCE [LARGE SCALE GENOMIC DNA]</scope>
    <source>
        <strain evidence="3">JCM 4594</strain>
    </source>
</reference>
<dbReference type="GeneID" id="96291975"/>
<keyword evidence="1" id="KW-0472">Membrane</keyword>
<dbReference type="InterPro" id="IPR029058">
    <property type="entry name" value="AB_hydrolase_fold"/>
</dbReference>
<name>A0ABQ3AC23_9ACTN</name>
<evidence type="ECO:0000256" key="1">
    <source>
        <dbReference type="SAM" id="Phobius"/>
    </source>
</evidence>
<protein>
    <submittedName>
        <fullName evidence="2">Esterase</fullName>
    </submittedName>
</protein>
<feature type="transmembrane region" description="Helical" evidence="1">
    <location>
        <begin position="6"/>
        <end position="26"/>
    </location>
</feature>
<dbReference type="RefSeq" id="WP_190027865.1">
    <property type="nucleotide sequence ID" value="NZ_BMUU01000006.1"/>
</dbReference>
<proteinExistence type="predicted"/>
<evidence type="ECO:0000313" key="2">
    <source>
        <dbReference type="EMBL" id="GGY42106.1"/>
    </source>
</evidence>
<sequence length="351" mass="37614">MGLTSTSFLVLLAALTFVAMAMTLLLWGRVPGPGWLRWPLRTLMIVLCQVTAIATVATDINNSYGLYASWGDLLGTVDANATAMTGPPPKRAKFTEAANGVRTTYFRGPHSHLAGRVLVWTPPEYADRAHRGTHFPVIMLLHGVPGAPESWIEQGGMPGTFAQLVRQRAARPAILVMPVIDPGGEDTDCTDTPHRKVARWLADDVPTLIAQHFRALPGPRGTGVMGISTGGFCAARLPMQYPKVFGAGVALDPDPLSGDAGVLSDAGLRERTSPMWLVAHHPPPTSLFLGTSAQDPDSPPSYIEEFVKAAAGTDVKVTTRITSGGGHNWGTWTAFFPQALPWLSDRLDAPR</sequence>
<dbReference type="Gene3D" id="3.40.50.1820">
    <property type="entry name" value="alpha/beta hydrolase"/>
    <property type="match status" value="1"/>
</dbReference>
<organism evidence="2 3">
    <name type="scientific">Streptomyces xanthochromogenes</name>
    <dbReference type="NCBI Taxonomy" id="67384"/>
    <lineage>
        <taxon>Bacteria</taxon>
        <taxon>Bacillati</taxon>
        <taxon>Actinomycetota</taxon>
        <taxon>Actinomycetes</taxon>
        <taxon>Kitasatosporales</taxon>
        <taxon>Streptomycetaceae</taxon>
        <taxon>Streptomyces</taxon>
    </lineage>
</organism>
<dbReference type="InterPro" id="IPR000801">
    <property type="entry name" value="Esterase-like"/>
</dbReference>
<dbReference type="PANTHER" id="PTHR48098">
    <property type="entry name" value="ENTEROCHELIN ESTERASE-RELATED"/>
    <property type="match status" value="1"/>
</dbReference>
<dbReference type="Pfam" id="PF00756">
    <property type="entry name" value="Esterase"/>
    <property type="match status" value="1"/>
</dbReference>
<gene>
    <name evidence="2" type="ORF">GCM10010326_40360</name>
</gene>
<evidence type="ECO:0000313" key="3">
    <source>
        <dbReference type="Proteomes" id="UP000600946"/>
    </source>
</evidence>
<dbReference type="EMBL" id="BMUU01000006">
    <property type="protein sequence ID" value="GGY42106.1"/>
    <property type="molecule type" value="Genomic_DNA"/>
</dbReference>
<keyword evidence="1" id="KW-1133">Transmembrane helix</keyword>
<dbReference type="Proteomes" id="UP000600946">
    <property type="component" value="Unassembled WGS sequence"/>
</dbReference>
<dbReference type="SUPFAM" id="SSF53474">
    <property type="entry name" value="alpha/beta-Hydrolases"/>
    <property type="match status" value="1"/>
</dbReference>
<dbReference type="InterPro" id="IPR050583">
    <property type="entry name" value="Mycobacterial_A85_antigen"/>
</dbReference>
<comment type="caution">
    <text evidence="2">The sequence shown here is derived from an EMBL/GenBank/DDBJ whole genome shotgun (WGS) entry which is preliminary data.</text>
</comment>
<keyword evidence="1" id="KW-0812">Transmembrane</keyword>
<accession>A0ABQ3AC23</accession>
<keyword evidence="3" id="KW-1185">Reference proteome</keyword>